<dbReference type="InterPro" id="IPR050351">
    <property type="entry name" value="BphY/WalK/GraS-like"/>
</dbReference>
<evidence type="ECO:0000256" key="5">
    <source>
        <dbReference type="ARBA" id="ARBA00022777"/>
    </source>
</evidence>
<dbReference type="Gene3D" id="3.30.565.10">
    <property type="entry name" value="Histidine kinase-like ATPase, C-terminal domain"/>
    <property type="match status" value="1"/>
</dbReference>
<dbReference type="EMBL" id="BSFM01000017">
    <property type="protein sequence ID" value="GLK85617.1"/>
    <property type="molecule type" value="Genomic_DNA"/>
</dbReference>
<dbReference type="PROSITE" id="PS50109">
    <property type="entry name" value="HIS_KIN"/>
    <property type="match status" value="1"/>
</dbReference>
<dbReference type="InterPro" id="IPR007891">
    <property type="entry name" value="CHASE3"/>
</dbReference>
<evidence type="ECO:0000256" key="1">
    <source>
        <dbReference type="ARBA" id="ARBA00000085"/>
    </source>
</evidence>
<feature type="domain" description="Histidine kinase" evidence="8">
    <location>
        <begin position="240"/>
        <end position="477"/>
    </location>
</feature>
<keyword evidence="3" id="KW-0597">Phosphoprotein</keyword>
<evidence type="ECO:0000313" key="9">
    <source>
        <dbReference type="EMBL" id="GLK85617.1"/>
    </source>
</evidence>
<feature type="transmembrane region" description="Helical" evidence="7">
    <location>
        <begin position="172"/>
        <end position="199"/>
    </location>
</feature>
<dbReference type="InterPro" id="IPR036097">
    <property type="entry name" value="HisK_dim/P_sf"/>
</dbReference>
<keyword evidence="5 9" id="KW-0418">Kinase</keyword>
<keyword evidence="7" id="KW-0812">Transmembrane</keyword>
<proteinExistence type="predicted"/>
<comment type="caution">
    <text evidence="9">The sequence shown here is derived from an EMBL/GenBank/DDBJ whole genome shotgun (WGS) entry which is preliminary data.</text>
</comment>
<dbReference type="InterPro" id="IPR003594">
    <property type="entry name" value="HATPase_dom"/>
</dbReference>
<dbReference type="InterPro" id="IPR005467">
    <property type="entry name" value="His_kinase_dom"/>
</dbReference>
<dbReference type="Gene3D" id="1.10.287.130">
    <property type="match status" value="1"/>
</dbReference>
<dbReference type="CDD" id="cd19410">
    <property type="entry name" value="HK9-like_sensor"/>
    <property type="match status" value="1"/>
</dbReference>
<dbReference type="CDD" id="cd00075">
    <property type="entry name" value="HATPase"/>
    <property type="match status" value="1"/>
</dbReference>
<evidence type="ECO:0000256" key="6">
    <source>
        <dbReference type="SAM" id="Coils"/>
    </source>
</evidence>
<comment type="catalytic activity">
    <reaction evidence="1">
        <text>ATP + protein L-histidine = ADP + protein N-phospho-L-histidine.</text>
        <dbReference type="EC" id="2.7.13.3"/>
    </reaction>
</comment>
<protein>
    <recommendedName>
        <fullName evidence="2">histidine kinase</fullName>
        <ecNumber evidence="2">2.7.13.3</ecNumber>
    </recommendedName>
</protein>
<evidence type="ECO:0000256" key="3">
    <source>
        <dbReference type="ARBA" id="ARBA00022553"/>
    </source>
</evidence>
<gene>
    <name evidence="9" type="ORF">GCM10017653_36870</name>
</gene>
<evidence type="ECO:0000259" key="8">
    <source>
        <dbReference type="PROSITE" id="PS50109"/>
    </source>
</evidence>
<dbReference type="Pfam" id="PF05227">
    <property type="entry name" value="CHASE3"/>
    <property type="match status" value="1"/>
</dbReference>
<evidence type="ECO:0000256" key="2">
    <source>
        <dbReference type="ARBA" id="ARBA00012438"/>
    </source>
</evidence>
<dbReference type="EC" id="2.7.13.3" evidence="2"/>
<dbReference type="InterPro" id="IPR003661">
    <property type="entry name" value="HisK_dim/P_dom"/>
</dbReference>
<dbReference type="PRINTS" id="PR00344">
    <property type="entry name" value="BCTRLSENSOR"/>
</dbReference>
<organism evidence="9 10">
    <name type="scientific">Ancylobacter defluvii</name>
    <dbReference type="NCBI Taxonomy" id="1282440"/>
    <lineage>
        <taxon>Bacteria</taxon>
        <taxon>Pseudomonadati</taxon>
        <taxon>Pseudomonadota</taxon>
        <taxon>Alphaproteobacteria</taxon>
        <taxon>Hyphomicrobiales</taxon>
        <taxon>Xanthobacteraceae</taxon>
        <taxon>Ancylobacter</taxon>
    </lineage>
</organism>
<feature type="coiled-coil region" evidence="6">
    <location>
        <begin position="199"/>
        <end position="233"/>
    </location>
</feature>
<keyword evidence="10" id="KW-1185">Reference proteome</keyword>
<dbReference type="SUPFAM" id="SSF47384">
    <property type="entry name" value="Homodimeric domain of signal transducing histidine kinase"/>
    <property type="match status" value="1"/>
</dbReference>
<dbReference type="Pfam" id="PF02518">
    <property type="entry name" value="HATPase_c"/>
    <property type="match status" value="1"/>
</dbReference>
<accession>A0A9W6NCH1</accession>
<dbReference type="PANTHER" id="PTHR42878">
    <property type="entry name" value="TWO-COMPONENT HISTIDINE KINASE"/>
    <property type="match status" value="1"/>
</dbReference>
<keyword evidence="7" id="KW-0472">Membrane</keyword>
<keyword evidence="6" id="KW-0175">Coiled coil</keyword>
<dbReference type="Proteomes" id="UP001143330">
    <property type="component" value="Unassembled WGS sequence"/>
</dbReference>
<dbReference type="Pfam" id="PF00512">
    <property type="entry name" value="HisKA"/>
    <property type="match status" value="1"/>
</dbReference>
<dbReference type="CDD" id="cd00082">
    <property type="entry name" value="HisKA"/>
    <property type="match status" value="1"/>
</dbReference>
<dbReference type="GO" id="GO:0030295">
    <property type="term" value="F:protein kinase activator activity"/>
    <property type="evidence" value="ECO:0007669"/>
    <property type="project" value="TreeGrafter"/>
</dbReference>
<evidence type="ECO:0000256" key="4">
    <source>
        <dbReference type="ARBA" id="ARBA00022679"/>
    </source>
</evidence>
<dbReference type="GO" id="GO:0000155">
    <property type="term" value="F:phosphorelay sensor kinase activity"/>
    <property type="evidence" value="ECO:0007669"/>
    <property type="project" value="InterPro"/>
</dbReference>
<dbReference type="SMART" id="SM00388">
    <property type="entry name" value="HisKA"/>
    <property type="match status" value="1"/>
</dbReference>
<sequence>MSLLLLGLIALAGVVVTNVWLVQRTQDYVTEVTELRRLRAAGVDLRSRLQDAETGQRGFLITDDPNYLQPYNDALANLAGYMDRLTKAAEAMPELRPRIEQLAGIINARLDELRQTVELAQQDQRQAAIGIVRSDRGKSLMDQARLILQEVVSAAEDRLGRLGRAQAESANALWWVSVVGGIIVVAITLAGLLTILSYLRQLAVTRQEVEALNVNLEERVRERTAELGRANEEIQRFAYIVTHDLRAPLVNIMGFTAELEQGVTTLQSFVADAGERETGPEYEAAKLAAQEELPEALGFIRSSTRKMDGLINAILKLSREGRRVLKPEPINLSALLENAVAAVAHQVADAEGEVSVDVRVPKLVSDRLSLEQIVGNLLDNAVKYRRRDVPLRIKLQAVARPGGLVNITIEDNGRGIDARDHERIFELFRRSGQQDQPGEGIGLSHVRAMARNLGGDITLNSTFGQGSVFTLVLPAQLRATTRSMAA</sequence>
<dbReference type="GO" id="GO:0000156">
    <property type="term" value="F:phosphorelay response regulator activity"/>
    <property type="evidence" value="ECO:0007669"/>
    <property type="project" value="TreeGrafter"/>
</dbReference>
<dbReference type="InterPro" id="IPR004358">
    <property type="entry name" value="Sig_transdc_His_kin-like_C"/>
</dbReference>
<dbReference type="InterPro" id="IPR036890">
    <property type="entry name" value="HATPase_C_sf"/>
</dbReference>
<dbReference type="GO" id="GO:0007234">
    <property type="term" value="P:osmosensory signaling via phosphorelay pathway"/>
    <property type="evidence" value="ECO:0007669"/>
    <property type="project" value="TreeGrafter"/>
</dbReference>
<name>A0A9W6NCH1_9HYPH</name>
<evidence type="ECO:0000313" key="10">
    <source>
        <dbReference type="Proteomes" id="UP001143330"/>
    </source>
</evidence>
<dbReference type="SMART" id="SM00387">
    <property type="entry name" value="HATPase_c"/>
    <property type="match status" value="1"/>
</dbReference>
<reference evidence="9" key="2">
    <citation type="submission" date="2023-01" db="EMBL/GenBank/DDBJ databases">
        <authorList>
            <person name="Sun Q."/>
            <person name="Evtushenko L."/>
        </authorList>
    </citation>
    <scope>NUCLEOTIDE SEQUENCE</scope>
    <source>
        <strain evidence="9">VKM B-2789</strain>
    </source>
</reference>
<dbReference type="SUPFAM" id="SSF55874">
    <property type="entry name" value="ATPase domain of HSP90 chaperone/DNA topoisomerase II/histidine kinase"/>
    <property type="match status" value="1"/>
</dbReference>
<dbReference type="PANTHER" id="PTHR42878:SF15">
    <property type="entry name" value="BACTERIOPHYTOCHROME"/>
    <property type="match status" value="1"/>
</dbReference>
<evidence type="ECO:0000256" key="7">
    <source>
        <dbReference type="SAM" id="Phobius"/>
    </source>
</evidence>
<keyword evidence="7" id="KW-1133">Transmembrane helix</keyword>
<keyword evidence="4" id="KW-0808">Transferase</keyword>
<reference evidence="9" key="1">
    <citation type="journal article" date="2014" name="Int. J. Syst. Evol. Microbiol.">
        <title>Complete genome sequence of Corynebacterium casei LMG S-19264T (=DSM 44701T), isolated from a smear-ripened cheese.</title>
        <authorList>
            <consortium name="US DOE Joint Genome Institute (JGI-PGF)"/>
            <person name="Walter F."/>
            <person name="Albersmeier A."/>
            <person name="Kalinowski J."/>
            <person name="Ruckert C."/>
        </authorList>
    </citation>
    <scope>NUCLEOTIDE SEQUENCE</scope>
    <source>
        <strain evidence="9">VKM B-2789</strain>
    </source>
</reference>
<dbReference type="AlphaFoldDB" id="A0A9W6NCH1"/>